<organism evidence="10 11">
    <name type="scientific">Vibrio natriegens NBRC 15636 = ATCC 14048 = DSM 759</name>
    <dbReference type="NCBI Taxonomy" id="1219067"/>
    <lineage>
        <taxon>Bacteria</taxon>
        <taxon>Pseudomonadati</taxon>
        <taxon>Pseudomonadota</taxon>
        <taxon>Gammaproteobacteria</taxon>
        <taxon>Vibrionales</taxon>
        <taxon>Vibrionaceae</taxon>
        <taxon>Vibrio</taxon>
    </lineage>
</organism>
<dbReference type="InterPro" id="IPR011129">
    <property type="entry name" value="CSD"/>
</dbReference>
<accession>A0AAN1CYI8</accession>
<dbReference type="Pfam" id="PF17876">
    <property type="entry name" value="CSD2"/>
    <property type="match status" value="1"/>
</dbReference>
<dbReference type="GO" id="GO:0008859">
    <property type="term" value="F:exoribonuclease II activity"/>
    <property type="evidence" value="ECO:0007669"/>
    <property type="project" value="UniProtKB-UniRule"/>
</dbReference>
<dbReference type="SMART" id="SM00357">
    <property type="entry name" value="CSP"/>
    <property type="match status" value="1"/>
</dbReference>
<dbReference type="SMART" id="SM00316">
    <property type="entry name" value="S1"/>
    <property type="match status" value="1"/>
</dbReference>
<gene>
    <name evidence="8" type="primary">rnr</name>
    <name evidence="10" type="ORF">BA890_21375</name>
</gene>
<dbReference type="Pfam" id="PF00773">
    <property type="entry name" value="RNB"/>
    <property type="match status" value="1"/>
</dbReference>
<evidence type="ECO:0000256" key="5">
    <source>
        <dbReference type="ARBA" id="ARBA00022801"/>
    </source>
</evidence>
<dbReference type="CDD" id="cd04471">
    <property type="entry name" value="S1_RNase_R"/>
    <property type="match status" value="1"/>
</dbReference>
<evidence type="ECO:0000256" key="6">
    <source>
        <dbReference type="ARBA" id="ARBA00022839"/>
    </source>
</evidence>
<dbReference type="PANTHER" id="PTHR23355:SF9">
    <property type="entry name" value="DIS3-LIKE EXONUCLEASE 2"/>
    <property type="match status" value="1"/>
</dbReference>
<dbReference type="InterPro" id="IPR011805">
    <property type="entry name" value="RNase_R"/>
</dbReference>
<dbReference type="InterPro" id="IPR003029">
    <property type="entry name" value="S1_domain"/>
</dbReference>
<evidence type="ECO:0000313" key="10">
    <source>
        <dbReference type="EMBL" id="ANQ15263.1"/>
    </source>
</evidence>
<evidence type="ECO:0000256" key="8">
    <source>
        <dbReference type="HAMAP-Rule" id="MF_01895"/>
    </source>
</evidence>
<protein>
    <recommendedName>
        <fullName evidence="8">Ribonuclease R</fullName>
        <shortName evidence="8">RNase R</shortName>
        <ecNumber evidence="8">3.1.13.1</ecNumber>
    </recommendedName>
</protein>
<keyword evidence="4 8" id="KW-0540">Nuclease</keyword>
<dbReference type="GO" id="GO:0003723">
    <property type="term" value="F:RNA binding"/>
    <property type="evidence" value="ECO:0007669"/>
    <property type="project" value="UniProtKB-UniRule"/>
</dbReference>
<reference evidence="10 11" key="1">
    <citation type="submission" date="2016-07" db="EMBL/GenBank/DDBJ databases">
        <title>Developing Vibrio natriegens as a novel, fast-growing host for biotechnology.</title>
        <authorList>
            <person name="Weinstock M.T."/>
            <person name="Hesek E.D."/>
            <person name="Wilson C.M."/>
            <person name="Gibson D.G."/>
        </authorList>
    </citation>
    <scope>NUCLEOTIDE SEQUENCE [LARGE SCALE GENOMIC DNA]</scope>
    <source>
        <strain evidence="10 11">ATCC 14048</strain>
    </source>
</reference>
<dbReference type="Proteomes" id="UP000092741">
    <property type="component" value="Chromosome 2"/>
</dbReference>
<keyword evidence="3 8" id="KW-0963">Cytoplasm</keyword>
<dbReference type="NCBIfam" id="TIGR02063">
    <property type="entry name" value="RNase_R"/>
    <property type="match status" value="1"/>
</dbReference>
<dbReference type="GO" id="GO:0005829">
    <property type="term" value="C:cytosol"/>
    <property type="evidence" value="ECO:0007669"/>
    <property type="project" value="TreeGrafter"/>
</dbReference>
<evidence type="ECO:0000256" key="3">
    <source>
        <dbReference type="ARBA" id="ARBA00022490"/>
    </source>
</evidence>
<dbReference type="PROSITE" id="PS50126">
    <property type="entry name" value="S1"/>
    <property type="match status" value="1"/>
</dbReference>
<dbReference type="InterPro" id="IPR001900">
    <property type="entry name" value="RNase_II/R"/>
</dbReference>
<comment type="function">
    <text evidence="8">3'-5' exoribonuclease that releases 5'-nucleoside monophosphates and is involved in maturation of structured RNAs.</text>
</comment>
<keyword evidence="5 8" id="KW-0378">Hydrolase</keyword>
<dbReference type="Pfam" id="PF08206">
    <property type="entry name" value="OB_RNB"/>
    <property type="match status" value="1"/>
</dbReference>
<dbReference type="GO" id="GO:0006402">
    <property type="term" value="P:mRNA catabolic process"/>
    <property type="evidence" value="ECO:0007669"/>
    <property type="project" value="TreeGrafter"/>
</dbReference>
<dbReference type="InterPro" id="IPR013223">
    <property type="entry name" value="RNase_B_OB_dom"/>
</dbReference>
<dbReference type="InterPro" id="IPR022966">
    <property type="entry name" value="RNase_II/R_CS"/>
</dbReference>
<dbReference type="PANTHER" id="PTHR23355">
    <property type="entry name" value="RIBONUCLEASE"/>
    <property type="match status" value="1"/>
</dbReference>
<evidence type="ECO:0000259" key="9">
    <source>
        <dbReference type="PROSITE" id="PS50126"/>
    </source>
</evidence>
<name>A0AAN1CYI8_VIBNA</name>
<dbReference type="InterPro" id="IPR050180">
    <property type="entry name" value="RNR_Ribonuclease"/>
</dbReference>
<keyword evidence="6 8" id="KW-0269">Exonuclease</keyword>
<evidence type="ECO:0000313" key="11">
    <source>
        <dbReference type="Proteomes" id="UP000092741"/>
    </source>
</evidence>
<evidence type="ECO:0000256" key="2">
    <source>
        <dbReference type="ARBA" id="ARBA00004496"/>
    </source>
</evidence>
<proteinExistence type="inferred from homology"/>
<feature type="domain" description="S1 motif" evidence="9">
    <location>
        <begin position="662"/>
        <end position="741"/>
    </location>
</feature>
<dbReference type="PROSITE" id="PS01175">
    <property type="entry name" value="RIBONUCLEASE_II"/>
    <property type="match status" value="1"/>
</dbReference>
<dbReference type="EMBL" id="CP016346">
    <property type="protein sequence ID" value="ANQ15263.1"/>
    <property type="molecule type" value="Genomic_DNA"/>
</dbReference>
<dbReference type="Gene3D" id="2.40.50.140">
    <property type="entry name" value="Nucleic acid-binding proteins"/>
    <property type="match status" value="2"/>
</dbReference>
<evidence type="ECO:0000256" key="7">
    <source>
        <dbReference type="ARBA" id="ARBA00022884"/>
    </source>
</evidence>
<dbReference type="KEGG" id="vna:PN96_17530"/>
<dbReference type="SMART" id="SM00955">
    <property type="entry name" value="RNB"/>
    <property type="match status" value="1"/>
</dbReference>
<dbReference type="RefSeq" id="WP_020334072.1">
    <property type="nucleotide sequence ID" value="NZ_ATFJ01000017.1"/>
</dbReference>
<evidence type="ECO:0000256" key="4">
    <source>
        <dbReference type="ARBA" id="ARBA00022722"/>
    </source>
</evidence>
<keyword evidence="7 8" id="KW-0694">RNA-binding</keyword>
<dbReference type="HAMAP" id="MF_01895">
    <property type="entry name" value="RNase_R"/>
    <property type="match status" value="1"/>
</dbReference>
<dbReference type="InterPro" id="IPR012340">
    <property type="entry name" value="NA-bd_OB-fold"/>
</dbReference>
<sequence>MKINISAQSINHTKYDDIIPSRDFILSLFDKVKSYLSHEQISHSAGLDEKPQKDALKKRLRAMERDGQLIFTHRRGYKKVDQAFLVTGKISTHADGFGFVTYDSNEKDLFLPKHQLTHVFDGDIVLVLKGNAQQQGRSNHRLIEIVERKTTHIVGLLKKKGSNFYLVPESTKLTQTIHVTPNELIAKNVGKLVHCKVTAYPDHRQSTTVEVAEVLGRAGEAGIEVKLALRRHGINDKWDKEVLHAASVFGSQVDEKDKTSRVDYRDLPFVTIDGDDAKDFDDAVYGYQMDNGQWKLFVAIADVSHYVQPNDHLDLEAQSRATSVYFPGCVVPMLPESLSNGLCSLNPNEDRLVMVCEMTFDNEGNMLDSEFSEGIIHSHARLTYNEANRIVMQSPARTKYQSNNPKNNISQHLVNLHRLYLNLSGQRKIRGAIDFDTQELAFTLNNKKKIASIVPVVRNDAHRMIEEFMLCANVATAQFLERHKISSLYRVHSGPQMKKLSSLRMLLADRGLTLAGGDKPTSHDYNSLLEQVRELDECDIIRTLLLRSQSQAEYSPKNMGHFGLAYDAYAHFTSPIRRYPDLLVHRAIRAKLREQSNGKLRSLLLKFNPIRKLAGIENNYPYDTKTIEQLSVHCSHQSRQADEVSREVESALKCHYMKPFIGQSFMGTVSGVTHFGVFVELEENRIEGLIPLSSFQNGEFEFDAIKQKIASPTTTFTLGAQVKVTVKEIDSKQRKIIFNFADSSESSLKQ</sequence>
<dbReference type="InterPro" id="IPR004476">
    <property type="entry name" value="RNase_II/RNase_R"/>
</dbReference>
<comment type="similarity">
    <text evidence="8">Belongs to the RNR ribonuclease family. RNase R subfamily.</text>
</comment>
<dbReference type="SUPFAM" id="SSF50249">
    <property type="entry name" value="Nucleic acid-binding proteins"/>
    <property type="match status" value="4"/>
</dbReference>
<dbReference type="AlphaFoldDB" id="A0AAN1CYI8"/>
<evidence type="ECO:0000256" key="1">
    <source>
        <dbReference type="ARBA" id="ARBA00001849"/>
    </source>
</evidence>
<comment type="subcellular location">
    <subcellularLocation>
        <location evidence="2 8">Cytoplasm</location>
    </subcellularLocation>
</comment>
<dbReference type="InterPro" id="IPR040476">
    <property type="entry name" value="CSD2"/>
</dbReference>
<dbReference type="EC" id="3.1.13.1" evidence="8"/>
<keyword evidence="11" id="KW-1185">Reference proteome</keyword>
<comment type="catalytic activity">
    <reaction evidence="1 8">
        <text>Exonucleolytic cleavage in the 3'- to 5'-direction to yield nucleoside 5'-phosphates.</text>
        <dbReference type="EC" id="3.1.13.1"/>
    </reaction>
</comment>
<dbReference type="Pfam" id="PF00575">
    <property type="entry name" value="S1"/>
    <property type="match status" value="1"/>
</dbReference>
<dbReference type="GeneID" id="70914635"/>
<dbReference type="NCBIfam" id="TIGR00358">
    <property type="entry name" value="3_prime_RNase"/>
    <property type="match status" value="1"/>
</dbReference>